<dbReference type="Proteomes" id="UP000187209">
    <property type="component" value="Unassembled WGS sequence"/>
</dbReference>
<reference evidence="2 3" key="1">
    <citation type="submission" date="2016-11" db="EMBL/GenBank/DDBJ databases">
        <title>The macronuclear genome of Stentor coeruleus: a giant cell with tiny introns.</title>
        <authorList>
            <person name="Slabodnick M."/>
            <person name="Ruby J.G."/>
            <person name="Reiff S.B."/>
            <person name="Swart E.C."/>
            <person name="Gosai S."/>
            <person name="Prabakaran S."/>
            <person name="Witkowska E."/>
            <person name="Larue G.E."/>
            <person name="Fisher S."/>
            <person name="Freeman R.M."/>
            <person name="Gunawardena J."/>
            <person name="Chu W."/>
            <person name="Stover N.A."/>
            <person name="Gregory B.D."/>
            <person name="Nowacki M."/>
            <person name="Derisi J."/>
            <person name="Roy S.W."/>
            <person name="Marshall W.F."/>
            <person name="Sood P."/>
        </authorList>
    </citation>
    <scope>NUCLEOTIDE SEQUENCE [LARGE SCALE GENOMIC DNA]</scope>
    <source>
        <strain evidence="2">WM001</strain>
    </source>
</reference>
<keyword evidence="3" id="KW-1185">Reference proteome</keyword>
<accession>A0A1R2CTT6</accession>
<proteinExistence type="predicted"/>
<gene>
    <name evidence="2" type="ORF">SteCoe_4868</name>
</gene>
<dbReference type="AlphaFoldDB" id="A0A1R2CTT6"/>
<evidence type="ECO:0000313" key="2">
    <source>
        <dbReference type="EMBL" id="OMJ92417.1"/>
    </source>
</evidence>
<dbReference type="EMBL" id="MPUH01000062">
    <property type="protein sequence ID" value="OMJ92417.1"/>
    <property type="molecule type" value="Genomic_DNA"/>
</dbReference>
<dbReference type="PANTHER" id="PTHR21534:SF0">
    <property type="entry name" value="KATANIN-INTERACTING PROTEIN"/>
    <property type="match status" value="1"/>
</dbReference>
<sequence>MKSLHRTKASLRLRPEVDLMDTYSYATYDPLKYKSSEDLQDSMSKKLTLQAKWNSPIIMPPTIPVFNQLDIQRVSQMSVSKKQLVSSFSKSDENQGIKAMDIAKRGDSCDDKGNTNTYRGNKEEDKLRKDKYNFFELILVTNWGDSDSIGLGQLEFFNENSELIGINKGYVDVRNSVKCFNPNRLVNGKKHSLEDKELWVSKFPSPMKYIRIYVIIPKRIKVCGMKIWNYPKSGLESLKGTKRAEVRLNGEKVWRGNLSRGDTSTEIVFLAGFKINDLDLKIQKFVENSVRIVNAPPGNPISNFRGLRRYSKSEIKLVNYSKTLSPGISHKSLIPKSYLEKQKEAKRFFFTFSHTLCK</sequence>
<evidence type="ECO:0000313" key="3">
    <source>
        <dbReference type="Proteomes" id="UP000187209"/>
    </source>
</evidence>
<feature type="domain" description="KATNIP" evidence="1">
    <location>
        <begin position="134"/>
        <end position="259"/>
    </location>
</feature>
<dbReference type="InterPro" id="IPR027859">
    <property type="entry name" value="KATNIP_dom"/>
</dbReference>
<dbReference type="OrthoDB" id="6130539at2759"/>
<name>A0A1R2CTT6_9CILI</name>
<protein>
    <recommendedName>
        <fullName evidence="1">KATNIP domain-containing protein</fullName>
    </recommendedName>
</protein>
<dbReference type="InterPro" id="IPR026704">
    <property type="entry name" value="KATNIP"/>
</dbReference>
<evidence type="ECO:0000259" key="1">
    <source>
        <dbReference type="Pfam" id="PF14652"/>
    </source>
</evidence>
<organism evidence="2 3">
    <name type="scientific">Stentor coeruleus</name>
    <dbReference type="NCBI Taxonomy" id="5963"/>
    <lineage>
        <taxon>Eukaryota</taxon>
        <taxon>Sar</taxon>
        <taxon>Alveolata</taxon>
        <taxon>Ciliophora</taxon>
        <taxon>Postciliodesmatophora</taxon>
        <taxon>Heterotrichea</taxon>
        <taxon>Heterotrichida</taxon>
        <taxon>Stentoridae</taxon>
        <taxon>Stentor</taxon>
    </lineage>
</organism>
<dbReference type="PANTHER" id="PTHR21534">
    <property type="entry name" value="KATANIN-INTERACTING PROTEIN"/>
    <property type="match status" value="1"/>
</dbReference>
<dbReference type="Pfam" id="PF14652">
    <property type="entry name" value="DUF4457"/>
    <property type="match status" value="1"/>
</dbReference>
<comment type="caution">
    <text evidence="2">The sequence shown here is derived from an EMBL/GenBank/DDBJ whole genome shotgun (WGS) entry which is preliminary data.</text>
</comment>